<reference evidence="5 6" key="1">
    <citation type="submission" date="2016-10" db="EMBL/GenBank/DDBJ databases">
        <authorList>
            <person name="de Groot N.N."/>
        </authorList>
    </citation>
    <scope>NUCLEOTIDE SEQUENCE [LARGE SCALE GENOMIC DNA]</scope>
    <source>
        <strain evidence="5 6">Z108</strain>
    </source>
</reference>
<protein>
    <submittedName>
        <fullName evidence="5">Type IV secretion system protein VirB4</fullName>
    </submittedName>
</protein>
<dbReference type="EMBL" id="FOQK01000028">
    <property type="protein sequence ID" value="SFI31887.1"/>
    <property type="molecule type" value="Genomic_DNA"/>
</dbReference>
<dbReference type="Gene3D" id="3.40.50.300">
    <property type="entry name" value="P-loop containing nucleotide triphosphate hydrolases"/>
    <property type="match status" value="2"/>
</dbReference>
<dbReference type="PANTHER" id="PTHR30121:SF12">
    <property type="entry name" value="TYPE IV SECRETION SYSTEM PROTEIN CAGE"/>
    <property type="match status" value="1"/>
</dbReference>
<dbReference type="SMART" id="SM00382">
    <property type="entry name" value="AAA"/>
    <property type="match status" value="1"/>
</dbReference>
<gene>
    <name evidence="5" type="ORF">SAMN04487861_12814</name>
</gene>
<organism evidence="5 6">
    <name type="scientific">Selenomonas ruminantium</name>
    <dbReference type="NCBI Taxonomy" id="971"/>
    <lineage>
        <taxon>Bacteria</taxon>
        <taxon>Bacillati</taxon>
        <taxon>Bacillota</taxon>
        <taxon>Negativicutes</taxon>
        <taxon>Selenomonadales</taxon>
        <taxon>Selenomonadaceae</taxon>
        <taxon>Selenomonas</taxon>
    </lineage>
</organism>
<evidence type="ECO:0000313" key="6">
    <source>
        <dbReference type="Proteomes" id="UP000183639"/>
    </source>
</evidence>
<proteinExistence type="inferred from homology"/>
<evidence type="ECO:0000256" key="3">
    <source>
        <dbReference type="ARBA" id="ARBA00022840"/>
    </source>
</evidence>
<feature type="domain" description="AAA+ ATPase" evidence="4">
    <location>
        <begin position="444"/>
        <end position="714"/>
    </location>
</feature>
<dbReference type="Pfam" id="PF03135">
    <property type="entry name" value="CagE_TrbE_VirB"/>
    <property type="match status" value="1"/>
</dbReference>
<dbReference type="PANTHER" id="PTHR30121">
    <property type="entry name" value="UNCHARACTERIZED PROTEIN YJGR-RELATED"/>
    <property type="match status" value="1"/>
</dbReference>
<dbReference type="CDD" id="cd01127">
    <property type="entry name" value="TrwB_TraG_TraD_VirD4"/>
    <property type="match status" value="1"/>
</dbReference>
<dbReference type="InterPro" id="IPR003593">
    <property type="entry name" value="AAA+_ATPase"/>
</dbReference>
<dbReference type="AlphaFoldDB" id="A0A1I3H8K0"/>
<name>A0A1I3H8K0_SELRU</name>
<dbReference type="SUPFAM" id="SSF52540">
    <property type="entry name" value="P-loop containing nucleoside triphosphate hydrolases"/>
    <property type="match status" value="1"/>
</dbReference>
<dbReference type="NCBIfam" id="NF010447">
    <property type="entry name" value="PRK13873.1"/>
    <property type="match status" value="1"/>
</dbReference>
<evidence type="ECO:0000256" key="2">
    <source>
        <dbReference type="ARBA" id="ARBA00022741"/>
    </source>
</evidence>
<dbReference type="Pfam" id="PF19044">
    <property type="entry name" value="P-loop_TraG"/>
    <property type="match status" value="1"/>
</dbReference>
<dbReference type="InterPro" id="IPR043964">
    <property type="entry name" value="P-loop_TraG"/>
</dbReference>
<dbReference type="RefSeq" id="WP_075445473.1">
    <property type="nucleotide sequence ID" value="NZ_FOQK01000028.1"/>
</dbReference>
<dbReference type="InterPro" id="IPR051162">
    <property type="entry name" value="T4SS_component"/>
</dbReference>
<dbReference type="Proteomes" id="UP000183639">
    <property type="component" value="Unassembled WGS sequence"/>
</dbReference>
<dbReference type="InterPro" id="IPR027417">
    <property type="entry name" value="P-loop_NTPase"/>
</dbReference>
<accession>A0A1I3H8K0</accession>
<keyword evidence="2" id="KW-0547">Nucleotide-binding</keyword>
<dbReference type="InterPro" id="IPR018145">
    <property type="entry name" value="CagE_TrbE_VirB_cntrl_dom"/>
</dbReference>
<evidence type="ECO:0000256" key="1">
    <source>
        <dbReference type="ARBA" id="ARBA00006512"/>
    </source>
</evidence>
<sequence length="824" mass="94624">MINLREYRKDASGLEDYIGWCVMIEDGIILNHDGSLQQSFRYRGADLDSSTEDELVVSVARLNNCLRRIGGNWCLQVEARREQSKQYAARKFPDVCTALIDSERMAAFADSGRYYESSYYFTLLYLPPKDKYDKFNKIFIDEKEVTDAEHDRIEMNLKNFKTEVQRVYQLFCEVMPECHALDAEETLTYLHSCISPKKHKVRKSKMFCEYLNQYLTDTPLHGGLHPKLGDYHLGIVSVKGFPQESTPGILDALNRLDFEYRWVTRYLPLDKVDAQNEIENYRRQWFASRKSIWTQLKEAITKSESAMVDTDALEKYDDAQMALQELGGDVVSFGKFTQVIVVMDKSKEKVDTRVRMIEKTINGRGFTTVHETTNAVNAWMSSVPCMPRNNIRKYLMSSLNLAHMFPLSAVWAGEAWNKHLNTPPLMRCKTSGSTPFRFNLHVKDVGHTMVVGLTGAGKSVLLNTIEAQFRGVPDAQVYVFDKGGSSRALTAGVGGSFYDLANEDEDSLSFQPLAHIDSENERNWAMEWILQILAQEGLDKITPTDKAEVWTALNKLATAPEDERTMTGLCLMLQDERLRDALKTFTTASASNPEGGAYGRLFDSEHDSLTYGNWQVFEMEELMEKKSAVMPTLQYIFHRLEQNCTGKPTILVLDECWVFLDNPLFEQKIKEWLKVMRKNNVSVVFATQNLEDIAHSKIAPAIIESCRTKIFLPNPSATNPSNDEIYKMFSLNTKERWLIATATQQRQYYYKSDRNSRLFELGLEQMPFTLSYVASASKEDQKKVKELLAAYPQDEFNEHWMEYKGMPEVIEYIENLKNNRHQSA</sequence>
<comment type="similarity">
    <text evidence="1">Belongs to the TrbE/VirB4 family.</text>
</comment>
<dbReference type="GO" id="GO:0005524">
    <property type="term" value="F:ATP binding"/>
    <property type="evidence" value="ECO:0007669"/>
    <property type="project" value="UniProtKB-KW"/>
</dbReference>
<evidence type="ECO:0000259" key="4">
    <source>
        <dbReference type="SMART" id="SM00382"/>
    </source>
</evidence>
<keyword evidence="3" id="KW-0067">ATP-binding</keyword>
<dbReference type="OrthoDB" id="9816422at2"/>
<evidence type="ECO:0000313" key="5">
    <source>
        <dbReference type="EMBL" id="SFI31887.1"/>
    </source>
</evidence>